<feature type="region of interest" description="Disordered" evidence="1">
    <location>
        <begin position="419"/>
        <end position="465"/>
    </location>
</feature>
<protein>
    <submittedName>
        <fullName evidence="2">Uncharacterized protein</fullName>
    </submittedName>
</protein>
<proteinExistence type="predicted"/>
<dbReference type="EMBL" id="PJQD01000013">
    <property type="protein sequence ID" value="POY75571.1"/>
    <property type="molecule type" value="Genomic_DNA"/>
</dbReference>
<feature type="compositionally biased region" description="Acidic residues" evidence="1">
    <location>
        <begin position="443"/>
        <end position="452"/>
    </location>
</feature>
<comment type="caution">
    <text evidence="2">The sequence shown here is derived from an EMBL/GenBank/DDBJ whole genome shotgun (WGS) entry which is preliminary data.</text>
</comment>
<accession>A0A2S5BFN6</accession>
<keyword evidence="3" id="KW-1185">Reference proteome</keyword>
<evidence type="ECO:0000256" key="1">
    <source>
        <dbReference type="SAM" id="MobiDB-lite"/>
    </source>
</evidence>
<feature type="compositionally biased region" description="Basic and acidic residues" evidence="1">
    <location>
        <begin position="433"/>
        <end position="442"/>
    </location>
</feature>
<dbReference type="STRING" id="741276.A0A2S5BFN6"/>
<dbReference type="AlphaFoldDB" id="A0A2S5BFN6"/>
<sequence>MAWRSKTVQQSRWAETTQESSSFGATRSHAHSTTRPEASTISKTGLRKARPHIGKQVNELDLLLSPSRGLAAAGDPATPAAAAVEHLSLSDPEVQERFRTHIQDKLRKWATPARTRAASQRKEELGTILLDFRKLREGVTSSRRIDAFACEVYEASVLLSLYNTNEPQLSSSLPHLVSSLHPAASLDSQPSSTAPDGDPPDLTAPFEDLSLDPTTKTNKPSARAADPARRAYFLVLHYLHSSLLPSQSAPARADATAVPSLAGPTASSFLPTLASALAASRLEPLAASFPPSQTSHPNPHIAFLLGLRLALEQNNYAALSSDYLSIDKLPPTPPSVQSHLEALHLSSPSDPPSPSVSGLSTSSLGTFDPLAHLLQSFLARLRQNRIWPAVQRAYRFPPERTDWLGKVLLFEFEVEVEQREAGLEAPQRQTRSNRGEVQIKDDWDAEEGEEEEGARHPPRRRAIEEEAARRAAAWVAERTSK</sequence>
<feature type="compositionally biased region" description="Polar residues" evidence="1">
    <location>
        <begin position="1"/>
        <end position="43"/>
    </location>
</feature>
<dbReference type="PANTHER" id="PTHR39398:SF1">
    <property type="entry name" value="CSN8_PSMD8_EIF3K DOMAIN-CONTAINING PROTEIN"/>
    <property type="match status" value="1"/>
</dbReference>
<dbReference type="Proteomes" id="UP000237144">
    <property type="component" value="Unassembled WGS sequence"/>
</dbReference>
<dbReference type="PANTHER" id="PTHR39398">
    <property type="entry name" value="YALI0F14311P"/>
    <property type="match status" value="1"/>
</dbReference>
<dbReference type="OrthoDB" id="2100128at2759"/>
<organism evidence="2 3">
    <name type="scientific">Rhodotorula taiwanensis</name>
    <dbReference type="NCBI Taxonomy" id="741276"/>
    <lineage>
        <taxon>Eukaryota</taxon>
        <taxon>Fungi</taxon>
        <taxon>Dikarya</taxon>
        <taxon>Basidiomycota</taxon>
        <taxon>Pucciniomycotina</taxon>
        <taxon>Microbotryomycetes</taxon>
        <taxon>Sporidiobolales</taxon>
        <taxon>Sporidiobolaceae</taxon>
        <taxon>Rhodotorula</taxon>
    </lineage>
</organism>
<name>A0A2S5BFN6_9BASI</name>
<evidence type="ECO:0000313" key="2">
    <source>
        <dbReference type="EMBL" id="POY75571.1"/>
    </source>
</evidence>
<feature type="region of interest" description="Disordered" evidence="1">
    <location>
        <begin position="1"/>
        <end position="52"/>
    </location>
</feature>
<feature type="region of interest" description="Disordered" evidence="1">
    <location>
        <begin position="183"/>
        <end position="224"/>
    </location>
</feature>
<reference evidence="2 3" key="1">
    <citation type="journal article" date="2018" name="Front. Microbiol.">
        <title>Prospects for Fungal Bioremediation of Acidic Radioactive Waste Sites: Characterization and Genome Sequence of Rhodotorula taiwanensis MD1149.</title>
        <authorList>
            <person name="Tkavc R."/>
            <person name="Matrosova V.Y."/>
            <person name="Grichenko O.E."/>
            <person name="Gostincar C."/>
            <person name="Volpe R.P."/>
            <person name="Klimenkova P."/>
            <person name="Gaidamakova E.K."/>
            <person name="Zhou C.E."/>
            <person name="Stewart B.J."/>
            <person name="Lyman M.G."/>
            <person name="Malfatti S.A."/>
            <person name="Rubinfeld B."/>
            <person name="Courtot M."/>
            <person name="Singh J."/>
            <person name="Dalgard C.L."/>
            <person name="Hamilton T."/>
            <person name="Frey K.G."/>
            <person name="Gunde-Cimerman N."/>
            <person name="Dugan L."/>
            <person name="Daly M.J."/>
        </authorList>
    </citation>
    <scope>NUCLEOTIDE SEQUENCE [LARGE SCALE GENOMIC DNA]</scope>
    <source>
        <strain evidence="2 3">MD1149</strain>
    </source>
</reference>
<gene>
    <name evidence="2" type="ORF">BMF94_1193</name>
</gene>
<evidence type="ECO:0000313" key="3">
    <source>
        <dbReference type="Proteomes" id="UP000237144"/>
    </source>
</evidence>